<dbReference type="PANTHER" id="PTHR23071">
    <property type="entry name" value="PHOSPHATIDYLINOSITOL GLYCAN"/>
    <property type="match status" value="1"/>
</dbReference>
<comment type="pathway">
    <text evidence="2">Glycolipid biosynthesis; glycosylphosphatidylinositol-anchor biosynthesis.</text>
</comment>
<keyword evidence="4" id="KW-0337">GPI-anchor biosynthesis</keyword>
<proteinExistence type="inferred from homology"/>
<dbReference type="InterPro" id="IPR002591">
    <property type="entry name" value="Phosphodiest/P_Trfase"/>
</dbReference>
<dbReference type="GO" id="GO:0006506">
    <property type="term" value="P:GPI anchor biosynthetic process"/>
    <property type="evidence" value="ECO:0007669"/>
    <property type="project" value="UniProtKB-UniPathway"/>
</dbReference>
<dbReference type="InterPro" id="IPR037675">
    <property type="entry name" value="PIG-O_N"/>
</dbReference>
<comment type="similarity">
    <text evidence="3">Belongs to the PIGG/PIGN/PIGO family. PIGO subfamily.</text>
</comment>
<dbReference type="Pfam" id="PF01663">
    <property type="entry name" value="Phosphodiest"/>
    <property type="match status" value="1"/>
</dbReference>
<name>A0A6P8ZCE0_THRPL</name>
<keyword evidence="14" id="KW-1185">Reference proteome</keyword>
<keyword evidence="7" id="KW-0256">Endoplasmic reticulum</keyword>
<evidence type="ECO:0000256" key="10">
    <source>
        <dbReference type="ARBA" id="ARBA00023180"/>
    </source>
</evidence>
<keyword evidence="10" id="KW-0325">Glycoprotein</keyword>
<evidence type="ECO:0000256" key="1">
    <source>
        <dbReference type="ARBA" id="ARBA00004477"/>
    </source>
</evidence>
<evidence type="ECO:0000256" key="5">
    <source>
        <dbReference type="ARBA" id="ARBA00022679"/>
    </source>
</evidence>
<evidence type="ECO:0000256" key="11">
    <source>
        <dbReference type="ARBA" id="ARBA00079084"/>
    </source>
</evidence>
<feature type="transmembrane region" description="Helical" evidence="13">
    <location>
        <begin position="828"/>
        <end position="855"/>
    </location>
</feature>
<feature type="transmembrane region" description="Helical" evidence="13">
    <location>
        <begin position="940"/>
        <end position="967"/>
    </location>
</feature>
<dbReference type="Gene3D" id="3.40.720.10">
    <property type="entry name" value="Alkaline Phosphatase, subunit A"/>
    <property type="match status" value="1"/>
</dbReference>
<dbReference type="Proteomes" id="UP000515158">
    <property type="component" value="Unplaced"/>
</dbReference>
<evidence type="ECO:0000313" key="14">
    <source>
        <dbReference type="Proteomes" id="UP000515158"/>
    </source>
</evidence>
<evidence type="ECO:0000256" key="4">
    <source>
        <dbReference type="ARBA" id="ARBA00022502"/>
    </source>
</evidence>
<protein>
    <recommendedName>
        <fullName evidence="12">GPI ethanolamine phosphate transferase 3, catalytic subunit</fullName>
    </recommendedName>
    <alternativeName>
        <fullName evidence="11">Phosphatidylinositol-glycan biosynthesis class O protein</fullName>
    </alternativeName>
</protein>
<dbReference type="GeneID" id="117648124"/>
<keyword evidence="5 15" id="KW-0808">Transferase</keyword>
<dbReference type="SUPFAM" id="SSF53649">
    <property type="entry name" value="Alkaline phosphatase-like"/>
    <property type="match status" value="1"/>
</dbReference>
<keyword evidence="9 13" id="KW-0472">Membrane</keyword>
<feature type="transmembrane region" description="Helical" evidence="13">
    <location>
        <begin position="494"/>
        <end position="515"/>
    </location>
</feature>
<dbReference type="CTD" id="37118"/>
<feature type="transmembrane region" description="Helical" evidence="13">
    <location>
        <begin position="586"/>
        <end position="602"/>
    </location>
</feature>
<dbReference type="CDD" id="cd16023">
    <property type="entry name" value="GPI_EPT_3"/>
    <property type="match status" value="1"/>
</dbReference>
<feature type="transmembrane region" description="Helical" evidence="13">
    <location>
        <begin position="684"/>
        <end position="703"/>
    </location>
</feature>
<keyword evidence="8 13" id="KW-1133">Transmembrane helix</keyword>
<feature type="transmembrane region" description="Helical" evidence="13">
    <location>
        <begin position="1045"/>
        <end position="1066"/>
    </location>
</feature>
<evidence type="ECO:0000256" key="8">
    <source>
        <dbReference type="ARBA" id="ARBA00022989"/>
    </source>
</evidence>
<feature type="transmembrane region" description="Helical" evidence="13">
    <location>
        <begin position="718"/>
        <end position="739"/>
    </location>
</feature>
<dbReference type="InterPro" id="IPR039524">
    <property type="entry name" value="PIGO/GPI13"/>
</dbReference>
<gene>
    <name evidence="15" type="primary">LOC117648124</name>
</gene>
<evidence type="ECO:0000256" key="9">
    <source>
        <dbReference type="ARBA" id="ARBA00023136"/>
    </source>
</evidence>
<sequence>MSKFWKYFLFLSWMSYLLVCGVLVFSRGFLLRRQVQPEKSFCSDNVYCSGSADPGIESECSSSSSPLQHLLKEEDLCSQGRAKVILIVIDALKHEFASFLDTQEPKPFQNRLTVITDALSQEPDNARLYKFIADPPTTTMQRLKGLTTGSLPTFIDMGSNFASTEINEDNLIDQLRGKGKKAVFMGDDTWTGLYPRRFEREFPFPSFNVWDLDTVDEGIKLHLQPEIEKNDWDLLIAHFLGVDHCGHRHGPFHSEMTRKLDEMNTVLSNVMNTMDNETVLVVLGDHGMTKTGDHGGESEDEVTAALFVYSRLGLLPSNWSPKGTTVRQVDLVPTLATTLGIPIPFSNLGSVIIDSLPKTNLRRAVHPLPDWKYALLSLWSNIRQVVNYIETYSTRNNEFTSDKLQTSLKMYSSINDLVKNVLTEEEFVVMTKQGFDFLSGLRIMCEKVWVQFDTFSMTWGLIFTFVVLFCLFLLIEAMHGDKLNFVASGVQLTVVYIGLVLSAVVSYILSLFRIISNFEKAYFISTFGTSFLVLALILAQNSNTILDKWTDTPRSRSYLGMIWRIVCLFSLWAMVSNSYVMSEGQLLSFFLVSLMCTLVYSYRIPKDVGARPANKPAKSMLGWLKQQIHPTRLRMVLVTLAVSALLRATHQYWRCRSEEAGCKGQSSFQQSEPKKKGDLSADPHCLIMLICSGLWVTFTRMWLRSCGNLSGYSVTVLFARYAPTVITVCSGSFWVLQGLPGETRGRMFKQWQLQILPWTVYALSGLTIISLAFCPLCVFVVRNKRKSKSLSVSTSANLIPQLYNQMKQIISGQSNDADPSETPGVNPVVYGLATAYSAAFTVLAMVLVPVMGLLLGSRWSPAIMLCACAATLLLLLISMLRFENAVVSVQLLSTSWPAVVCWSLLAQYAFYGTGHQATFSSIQWDAAMVGTSGNIASSRFFPGLLVIINTFCSHILMGLLLPLLLIAPLTLRVMRPRWAAVAVGDQELTQGELMLYQREDLMYRSLTTLSARYIFLQGLRSLACMFSATIHARHLMVWAIFAPKFIFEAVSLFVTLPCVLLAYVFVGRISKSVDSLLNTLDAGGETPSKSSQNKR</sequence>
<dbReference type="InterPro" id="IPR017850">
    <property type="entry name" value="Alkaline_phosphatase_core_sf"/>
</dbReference>
<feature type="transmembrane region" description="Helical" evidence="13">
    <location>
        <begin position="862"/>
        <end position="882"/>
    </location>
</feature>
<dbReference type="UniPathway" id="UPA00196"/>
<feature type="transmembrane region" description="Helical" evidence="13">
    <location>
        <begin position="455"/>
        <end position="474"/>
    </location>
</feature>
<feature type="transmembrane region" description="Helical" evidence="13">
    <location>
        <begin position="561"/>
        <end position="580"/>
    </location>
</feature>
<organism evidence="15">
    <name type="scientific">Thrips palmi</name>
    <name type="common">Melon thrips</name>
    <dbReference type="NCBI Taxonomy" id="161013"/>
    <lineage>
        <taxon>Eukaryota</taxon>
        <taxon>Metazoa</taxon>
        <taxon>Ecdysozoa</taxon>
        <taxon>Arthropoda</taxon>
        <taxon>Hexapoda</taxon>
        <taxon>Insecta</taxon>
        <taxon>Pterygota</taxon>
        <taxon>Neoptera</taxon>
        <taxon>Paraneoptera</taxon>
        <taxon>Thysanoptera</taxon>
        <taxon>Terebrantia</taxon>
        <taxon>Thripoidea</taxon>
        <taxon>Thripidae</taxon>
        <taxon>Thrips</taxon>
    </lineage>
</organism>
<dbReference type="FunFam" id="3.40.720.10:FF:000041">
    <property type="entry name" value="GPI ethanolamine phosphate transferase 3"/>
    <property type="match status" value="1"/>
</dbReference>
<feature type="transmembrane region" description="Helical" evidence="13">
    <location>
        <begin position="1013"/>
        <end position="1033"/>
    </location>
</feature>
<comment type="subcellular location">
    <subcellularLocation>
        <location evidence="1">Endoplasmic reticulum membrane</location>
        <topology evidence="1">Multi-pass membrane protein</topology>
    </subcellularLocation>
</comment>
<evidence type="ECO:0000256" key="3">
    <source>
        <dbReference type="ARBA" id="ARBA00008695"/>
    </source>
</evidence>
<feature type="transmembrane region" description="Helical" evidence="13">
    <location>
        <begin position="760"/>
        <end position="781"/>
    </location>
</feature>
<evidence type="ECO:0000313" key="15">
    <source>
        <dbReference type="RefSeq" id="XP_034246262.1"/>
    </source>
</evidence>
<dbReference type="RefSeq" id="XP_034246262.1">
    <property type="nucleotide sequence ID" value="XM_034390371.1"/>
</dbReference>
<keyword evidence="6 13" id="KW-0812">Transmembrane</keyword>
<evidence type="ECO:0000256" key="7">
    <source>
        <dbReference type="ARBA" id="ARBA00022824"/>
    </source>
</evidence>
<evidence type="ECO:0000256" key="12">
    <source>
        <dbReference type="ARBA" id="ARBA00093602"/>
    </source>
</evidence>
<dbReference type="PANTHER" id="PTHR23071:SF1">
    <property type="entry name" value="GPI ETHANOLAMINE PHOSPHATE TRANSFERASE 3"/>
    <property type="match status" value="1"/>
</dbReference>
<accession>A0A6P8ZCE0</accession>
<evidence type="ECO:0000256" key="6">
    <source>
        <dbReference type="ARBA" id="ARBA00022692"/>
    </source>
</evidence>
<evidence type="ECO:0000256" key="2">
    <source>
        <dbReference type="ARBA" id="ARBA00004687"/>
    </source>
</evidence>
<feature type="transmembrane region" description="Helical" evidence="13">
    <location>
        <begin position="7"/>
        <end position="30"/>
    </location>
</feature>
<feature type="transmembrane region" description="Helical" evidence="13">
    <location>
        <begin position="521"/>
        <end position="540"/>
    </location>
</feature>
<evidence type="ECO:0000256" key="13">
    <source>
        <dbReference type="SAM" id="Phobius"/>
    </source>
</evidence>
<dbReference type="KEGG" id="tpal:117648124"/>
<dbReference type="AlphaFoldDB" id="A0A6P8ZCE0"/>
<dbReference type="InParanoid" id="A0A6P8ZCE0"/>
<dbReference type="FunCoup" id="A0A6P8ZCE0">
    <property type="interactions" value="1021"/>
</dbReference>
<dbReference type="GO" id="GO:0051377">
    <property type="term" value="F:mannose-ethanolamine phosphotransferase activity"/>
    <property type="evidence" value="ECO:0007669"/>
    <property type="project" value="InterPro"/>
</dbReference>
<dbReference type="OrthoDB" id="272139at2759"/>
<dbReference type="GO" id="GO:0005789">
    <property type="term" value="C:endoplasmic reticulum membrane"/>
    <property type="evidence" value="ECO:0007669"/>
    <property type="project" value="UniProtKB-SubCell"/>
</dbReference>
<reference evidence="15" key="1">
    <citation type="submission" date="2025-08" db="UniProtKB">
        <authorList>
            <consortium name="RefSeq"/>
        </authorList>
    </citation>
    <scope>IDENTIFICATION</scope>
    <source>
        <tissue evidence="15">Total insect</tissue>
    </source>
</reference>